<dbReference type="Proteomes" id="UP001165060">
    <property type="component" value="Unassembled WGS sequence"/>
</dbReference>
<evidence type="ECO:0000256" key="4">
    <source>
        <dbReference type="ARBA" id="ARBA00022932"/>
    </source>
</evidence>
<organism evidence="8 9">
    <name type="scientific">Tetraparma gracilis</name>
    <dbReference type="NCBI Taxonomy" id="2962635"/>
    <lineage>
        <taxon>Eukaryota</taxon>
        <taxon>Sar</taxon>
        <taxon>Stramenopiles</taxon>
        <taxon>Ochrophyta</taxon>
        <taxon>Bolidophyceae</taxon>
        <taxon>Parmales</taxon>
        <taxon>Triparmaceae</taxon>
        <taxon>Tetraparma</taxon>
    </lineage>
</organism>
<feature type="region of interest" description="Disordered" evidence="6">
    <location>
        <begin position="740"/>
        <end position="876"/>
    </location>
</feature>
<dbReference type="Pfam" id="PF00136">
    <property type="entry name" value="DNA_pol_B"/>
    <property type="match status" value="1"/>
</dbReference>
<gene>
    <name evidence="8" type="ORF">TeGR_g9787</name>
</gene>
<feature type="compositionally biased region" description="Basic and acidic residues" evidence="6">
    <location>
        <begin position="485"/>
        <end position="497"/>
    </location>
</feature>
<dbReference type="SUPFAM" id="SSF53098">
    <property type="entry name" value="Ribonuclease H-like"/>
    <property type="match status" value="1"/>
</dbReference>
<name>A0ABQ6MMB4_9STRA</name>
<dbReference type="Gene3D" id="3.30.420.10">
    <property type="entry name" value="Ribonuclease H-like superfamily/Ribonuclease H"/>
    <property type="match status" value="1"/>
</dbReference>
<dbReference type="PROSITE" id="PS00116">
    <property type="entry name" value="DNA_POLYMERASE_B"/>
    <property type="match status" value="1"/>
</dbReference>
<evidence type="ECO:0000256" key="5">
    <source>
        <dbReference type="RuleBase" id="RU000442"/>
    </source>
</evidence>
<dbReference type="SMART" id="SM00486">
    <property type="entry name" value="POLBc"/>
    <property type="match status" value="1"/>
</dbReference>
<dbReference type="EC" id="2.7.7.7" evidence="5"/>
<keyword evidence="5" id="KW-0235">DNA replication</keyword>
<dbReference type="PANTHER" id="PTHR45812">
    <property type="entry name" value="DNA POLYMERASE ZETA CATALYTIC SUBUNIT"/>
    <property type="match status" value="1"/>
</dbReference>
<dbReference type="InterPro" id="IPR006134">
    <property type="entry name" value="DNA-dir_DNA_pol_B_multi_dom"/>
</dbReference>
<dbReference type="Gene3D" id="1.10.132.60">
    <property type="entry name" value="DNA polymerase family B, C-terminal domain"/>
    <property type="match status" value="1"/>
</dbReference>
<accession>A0ABQ6MMB4</accession>
<sequence length="1850" mass="202907">MPPPIPPPPPPPKLPVIRIFGSVSSPSSPASLSPGCLHIHGYLPYFFLRPSSPPPYWSSIPALKSQISKLYAEFSTRVAEVKAKKPGNPNPYTAPVIDELRIVSGVGWYGSRPEELFLRLSYYDPADKWIFRKVLTGDYATVAHHSEVVRAQNERGTNIVASATYDLYALHVPLSTQFFADANASGSSYLRAASYFSRGYSPKARGFEPPPAPLPVTDADLWESRIDVEWAQSQSYTQLQEFEAATQISPPPAPSSPSSPAPPPANIFSRPKQTTCDLEFDCHFSALSNPHRSSLPDSKVVASLREIWETEQFRFRQMGISGGDFDECFRDHSLKPSRRAAIRALETHLFAPPKGGEARPERALYKEAMRAIRDRHRRPPTPHPPTPGTPLHGTPLLYTQSQLSPPTSPNHFTTPGNNNEPFLQQPMTALDLLSQQTPSHTQTPSQDAPHPFAQTAPFALTQLPPPPDGAPPETIQERAERMRKFLEEKERRDREIFRATQRGMEGADVADSDEEDEEEVDEEEFKDDGEILNNTQFAPTQARDLELSYESDGDESEGGSGAGGLGQADFDPRESSRGPRVNFYAYTQQASMLGQPDVDSPMEPPPPPPPSAFAFTPMTQPTTGNNAATTPSLFSSSAPTPPSARKPPAPPPTLRPSQSYSLVNAPPTRSSCKDVPLAPLNSRRDGLLLRSLPSSFLAAPPFPSKPALSDLLQHDDGYLEGECFLVPVRRPPTRAEAIASDYAVPEDLPASLSGLSSPPRTPKRKLPTTPSSRSPGGKKNRLYQQPEPTDLFNEDASDESDDEPAIKRGSILEPPPPPPEQPPPPLAHLAPHHAHHSSGISSDGVSADPLGTNKNVRDTVPSNSMSDNMASQVGQQGGQFHIHKLDATMKQRTDVRRPVTILSLEVYVDPRMIPKSGIQGSGSGGKAYSWDPEKDAISAISYVFCRDLGNGDDLEIAKRGADEKNLLMNLTGRLVLHLDPDVLTSWDTIDKGLGYVIKRGLQLNLEMVRLLGRTPFKKLNVLNEQEEGEPAWKKDRDKEKGKEGGGAGDMGNWDDKVGAGQESASITGRLSLCGWRIMGHEVKHPMVSKIHAVANVVLQQSVPDFNDTILKTWYNSYKRGPCYAFRTIQHMLTLAEVNVRLLDKVDVLGRAGEGARLSSVELANSIPGIRGSQYRVEGVLYGALGRIVGNEVGRAGTSSATTGTTGGSVGARSQELSARFEDNEDDPVERMGYLFQSPTKTQLTDLEGLESIPLVYEPNSGIYHDPVVVCDFTALYPSLIIAYNLDYATICGKVMPKTVSNPEDGQTTGRIGMQIYDERTTAEVVEDLIPSLGGAGGGREGEEDKAYIVPSGSIFIGEDEKKGVLPQVLAEILETRAMLKRTMKVYRKQKGVSKGLFRSLEAKQLALKMVANVTYGYTSATFSGRCACPLVADSIVELARRTLDDAFSLADRWGAEQGGRWEGAKVVYGDTDSVFVKLPGRSVKEAFAFGEQFCAAVTEQNPPPVSLKLEKVYGASMMQTKKRYCGMMYTSPDQAKGAFEAKGIEVIRKDNCALTQRVQRGALMTLFKTGSAEKLRQYLERQWTKVLSGSLPLSDFILSGRVRERYRTGGSTTQAELVKRLCDVDPNFKMKNSERISFVIVATPGREYTLKDCVRTPLELMENWDCETIHTIYYCKRQLNMALQRCFSLPPYKLDIHEWFDAAPKPRRRVNFWPTKPQKTIAGYFGASSCARCGLPCASKGRAKVVVCPACGLGEPLREGAAWALGRAAKAARMRDALRRTCERCSGCRGSAEEAAFAAERGGGGRGEGVVVPFANCLNMECDVLYRRHRVREMELESEAVCEAFGLFDI</sequence>
<evidence type="ECO:0000259" key="7">
    <source>
        <dbReference type="Pfam" id="PF00136"/>
    </source>
</evidence>
<protein>
    <recommendedName>
        <fullName evidence="5">DNA polymerase</fullName>
        <ecNumber evidence="5">2.7.7.7</ecNumber>
    </recommendedName>
</protein>
<feature type="compositionally biased region" description="Polar residues" evidence="6">
    <location>
        <begin position="860"/>
        <end position="874"/>
    </location>
</feature>
<proteinExistence type="inferred from homology"/>
<reference evidence="8 9" key="1">
    <citation type="journal article" date="2023" name="Commun. Biol.">
        <title>Genome analysis of Parmales, the sister group of diatoms, reveals the evolutionary specialization of diatoms from phago-mixotrophs to photoautotrophs.</title>
        <authorList>
            <person name="Ban H."/>
            <person name="Sato S."/>
            <person name="Yoshikawa S."/>
            <person name="Yamada K."/>
            <person name="Nakamura Y."/>
            <person name="Ichinomiya M."/>
            <person name="Sato N."/>
            <person name="Blanc-Mathieu R."/>
            <person name="Endo H."/>
            <person name="Kuwata A."/>
            <person name="Ogata H."/>
        </authorList>
    </citation>
    <scope>NUCLEOTIDE SEQUENCE [LARGE SCALE GENOMIC DNA]</scope>
</reference>
<feature type="compositionally biased region" description="Acidic residues" evidence="6">
    <location>
        <begin position="508"/>
        <end position="527"/>
    </location>
</feature>
<evidence type="ECO:0000256" key="1">
    <source>
        <dbReference type="ARBA" id="ARBA00005755"/>
    </source>
</evidence>
<evidence type="ECO:0000313" key="9">
    <source>
        <dbReference type="Proteomes" id="UP001165060"/>
    </source>
</evidence>
<dbReference type="InterPro" id="IPR043502">
    <property type="entry name" value="DNA/RNA_pol_sf"/>
</dbReference>
<feature type="compositionally biased region" description="Polar residues" evidence="6">
    <location>
        <begin position="398"/>
        <end position="423"/>
    </location>
</feature>
<feature type="domain" description="DNA-directed DNA polymerase family B multifunctional" evidence="7">
    <location>
        <begin position="1254"/>
        <end position="1687"/>
    </location>
</feature>
<dbReference type="Gene3D" id="1.10.287.690">
    <property type="entry name" value="Helix hairpin bin"/>
    <property type="match status" value="1"/>
</dbReference>
<feature type="compositionally biased region" description="Acidic residues" evidence="6">
    <location>
        <begin position="792"/>
        <end position="803"/>
    </location>
</feature>
<feature type="compositionally biased region" description="Pro residues" evidence="6">
    <location>
        <begin position="602"/>
        <end position="611"/>
    </location>
</feature>
<keyword evidence="3 5" id="KW-0548">Nucleotidyltransferase</keyword>
<feature type="compositionally biased region" description="Pro residues" evidence="6">
    <location>
        <begin position="249"/>
        <end position="265"/>
    </location>
</feature>
<evidence type="ECO:0000313" key="8">
    <source>
        <dbReference type="EMBL" id="GMI28497.1"/>
    </source>
</evidence>
<keyword evidence="2 5" id="KW-0808">Transferase</keyword>
<feature type="compositionally biased region" description="Pro residues" evidence="6">
    <location>
        <begin position="639"/>
        <end position="654"/>
    </location>
</feature>
<feature type="compositionally biased region" description="Low complexity" evidence="6">
    <location>
        <begin position="748"/>
        <end position="758"/>
    </location>
</feature>
<evidence type="ECO:0000256" key="6">
    <source>
        <dbReference type="SAM" id="MobiDB-lite"/>
    </source>
</evidence>
<feature type="compositionally biased region" description="Low complexity" evidence="6">
    <location>
        <begin position="627"/>
        <end position="638"/>
    </location>
</feature>
<dbReference type="InterPro" id="IPR042087">
    <property type="entry name" value="DNA_pol_B_thumb"/>
</dbReference>
<dbReference type="Gene3D" id="3.30.342.10">
    <property type="entry name" value="DNA Polymerase, chain B, domain 1"/>
    <property type="match status" value="1"/>
</dbReference>
<feature type="region of interest" description="Disordered" evidence="6">
    <location>
        <begin position="373"/>
        <end position="423"/>
    </location>
</feature>
<dbReference type="EMBL" id="BRYB01000361">
    <property type="protein sequence ID" value="GMI28497.1"/>
    <property type="molecule type" value="Genomic_DNA"/>
</dbReference>
<dbReference type="InterPro" id="IPR023211">
    <property type="entry name" value="DNA_pol_palm_dom_sf"/>
</dbReference>
<comment type="caution">
    <text evidence="8">The sequence shown here is derived from an EMBL/GenBank/DDBJ whole genome shotgun (WGS) entry which is preliminary data.</text>
</comment>
<keyword evidence="9" id="KW-1185">Reference proteome</keyword>
<keyword evidence="4 5" id="KW-0239">DNA-directed DNA polymerase</keyword>
<feature type="region of interest" description="Disordered" evidence="6">
    <location>
        <begin position="1027"/>
        <end position="1054"/>
    </location>
</feature>
<dbReference type="InterPro" id="IPR012337">
    <property type="entry name" value="RNaseH-like_sf"/>
</dbReference>
<feature type="region of interest" description="Disordered" evidence="6">
    <location>
        <begin position="244"/>
        <end position="270"/>
    </location>
</feature>
<dbReference type="InterPro" id="IPR036397">
    <property type="entry name" value="RNaseH_sf"/>
</dbReference>
<feature type="compositionally biased region" description="Polar residues" evidence="6">
    <location>
        <begin position="658"/>
        <end position="670"/>
    </location>
</feature>
<evidence type="ECO:0000256" key="2">
    <source>
        <dbReference type="ARBA" id="ARBA00022679"/>
    </source>
</evidence>
<dbReference type="InterPro" id="IPR030559">
    <property type="entry name" value="PolZ_Rev3"/>
</dbReference>
<feature type="compositionally biased region" description="Pro residues" evidence="6">
    <location>
        <begin position="813"/>
        <end position="826"/>
    </location>
</feature>
<comment type="similarity">
    <text evidence="1 5">Belongs to the DNA polymerase type-B family.</text>
</comment>
<feature type="compositionally biased region" description="Acidic residues" evidence="6">
    <location>
        <begin position="547"/>
        <end position="557"/>
    </location>
</feature>
<feature type="region of interest" description="Disordered" evidence="6">
    <location>
        <begin position="485"/>
        <end position="679"/>
    </location>
</feature>
<comment type="catalytic activity">
    <reaction evidence="5">
        <text>DNA(n) + a 2'-deoxyribonucleoside 5'-triphosphate = DNA(n+1) + diphosphate</text>
        <dbReference type="Rhea" id="RHEA:22508"/>
        <dbReference type="Rhea" id="RHEA-COMP:17339"/>
        <dbReference type="Rhea" id="RHEA-COMP:17340"/>
        <dbReference type="ChEBI" id="CHEBI:33019"/>
        <dbReference type="ChEBI" id="CHEBI:61560"/>
        <dbReference type="ChEBI" id="CHEBI:173112"/>
        <dbReference type="EC" id="2.7.7.7"/>
    </reaction>
</comment>
<feature type="compositionally biased region" description="Basic and acidic residues" evidence="6">
    <location>
        <begin position="1030"/>
        <end position="1043"/>
    </location>
</feature>
<feature type="region of interest" description="Disordered" evidence="6">
    <location>
        <begin position="1196"/>
        <end position="1221"/>
    </location>
</feature>
<dbReference type="PANTHER" id="PTHR45812:SF1">
    <property type="entry name" value="DNA POLYMERASE ZETA CATALYTIC SUBUNIT"/>
    <property type="match status" value="1"/>
</dbReference>
<dbReference type="SUPFAM" id="SSF56672">
    <property type="entry name" value="DNA/RNA polymerases"/>
    <property type="match status" value="1"/>
</dbReference>
<keyword evidence="5" id="KW-0238">DNA-binding</keyword>
<dbReference type="PRINTS" id="PR00106">
    <property type="entry name" value="DNAPOLB"/>
</dbReference>
<dbReference type="Gene3D" id="3.90.1600.10">
    <property type="entry name" value="Palm domain of DNA polymerase"/>
    <property type="match status" value="1"/>
</dbReference>
<dbReference type="InterPro" id="IPR006172">
    <property type="entry name" value="DNA-dir_DNA_pol_B"/>
</dbReference>
<evidence type="ECO:0000256" key="3">
    <source>
        <dbReference type="ARBA" id="ARBA00022695"/>
    </source>
</evidence>
<dbReference type="InterPro" id="IPR017964">
    <property type="entry name" value="DNA-dir_DNA_pol_B_CS"/>
</dbReference>